<evidence type="ECO:0000256" key="4">
    <source>
        <dbReference type="ARBA" id="ARBA00022729"/>
    </source>
</evidence>
<keyword evidence="11" id="KW-1015">Disulfide bond</keyword>
<feature type="compositionally biased region" description="Basic and acidic residues" evidence="13">
    <location>
        <begin position="212"/>
        <end position="224"/>
    </location>
</feature>
<dbReference type="EMBL" id="ML002691">
    <property type="protein sequence ID" value="RKP36243.1"/>
    <property type="molecule type" value="Genomic_DNA"/>
</dbReference>
<evidence type="ECO:0000313" key="15">
    <source>
        <dbReference type="Proteomes" id="UP000268162"/>
    </source>
</evidence>
<dbReference type="SUPFAM" id="SSF63887">
    <property type="entry name" value="P-domain of calnexin/calreticulin"/>
    <property type="match status" value="1"/>
</dbReference>
<evidence type="ECO:0000256" key="10">
    <source>
        <dbReference type="ARBA" id="ARBA00023186"/>
    </source>
</evidence>
<dbReference type="FunFam" id="2.10.250.10:FF:000002">
    <property type="entry name" value="Calreticulin"/>
    <property type="match status" value="1"/>
</dbReference>
<evidence type="ECO:0000256" key="7">
    <source>
        <dbReference type="ARBA" id="ARBA00022824"/>
    </source>
</evidence>
<dbReference type="InterPro" id="IPR013320">
    <property type="entry name" value="ConA-like_dom_sf"/>
</dbReference>
<proteinExistence type="inferred from homology"/>
<evidence type="ECO:0000256" key="13">
    <source>
        <dbReference type="SAM" id="MobiDB-lite"/>
    </source>
</evidence>
<organism evidence="14 15">
    <name type="scientific">Dimargaris cristalligena</name>
    <dbReference type="NCBI Taxonomy" id="215637"/>
    <lineage>
        <taxon>Eukaryota</taxon>
        <taxon>Fungi</taxon>
        <taxon>Fungi incertae sedis</taxon>
        <taxon>Zoopagomycota</taxon>
        <taxon>Kickxellomycotina</taxon>
        <taxon>Dimargaritomycetes</taxon>
        <taxon>Dimargaritales</taxon>
        <taxon>Dimargaritaceae</taxon>
        <taxon>Dimargaris</taxon>
    </lineage>
</organism>
<dbReference type="STRING" id="215637.A0A4P9ZS05"/>
<reference evidence="15" key="1">
    <citation type="journal article" date="2018" name="Nat. Microbiol.">
        <title>Leveraging single-cell genomics to expand the fungal tree of life.</title>
        <authorList>
            <person name="Ahrendt S.R."/>
            <person name="Quandt C.A."/>
            <person name="Ciobanu D."/>
            <person name="Clum A."/>
            <person name="Salamov A."/>
            <person name="Andreopoulos B."/>
            <person name="Cheng J.F."/>
            <person name="Woyke T."/>
            <person name="Pelin A."/>
            <person name="Henrissat B."/>
            <person name="Reynolds N.K."/>
            <person name="Benny G.L."/>
            <person name="Smith M.E."/>
            <person name="James T.Y."/>
            <person name="Grigoriev I.V."/>
        </authorList>
    </citation>
    <scope>NUCLEOTIDE SEQUENCE [LARGE SCALE GENOMIC DNA]</scope>
    <source>
        <strain evidence="15">RSA 468</strain>
    </source>
</reference>
<protein>
    <submittedName>
        <fullName evidence="14">Calreticulin</fullName>
    </submittedName>
</protein>
<dbReference type="GO" id="GO:0036503">
    <property type="term" value="P:ERAD pathway"/>
    <property type="evidence" value="ECO:0007669"/>
    <property type="project" value="TreeGrafter"/>
</dbReference>
<sequence length="359" mass="40474">MRSSIALLGLASLALQLAAAKVYFREEFDQFDTTSRWVQSRAKNNFGRWELATGALVADPAINQGLQTKGDSSYFALSAALEEPFKTYGKPLVLQYSVRFDRVIDCSGSYIKLYPANLDQLELTGESPFSVMFGPDMCGSSHFVKVLLSHKGKNYEIKKAISPINDQLTHLYTLIIKPNRTYQILIDNKRKAAGRLVDDFDFVQPESIPDTKATKPADWDDRLMIPDPEATPPADWVDHPQEIPDPEAQQPEEWDDDMDGPWEAPLLANPAYLSWNPPPVKNPNYQGPWSAPDIPNPKYNPKAKYLDYTLGYLGFDLWQVTSGVIMDNILVTDDVDYAKEFADATFTSLRKLERRAKKA</sequence>
<keyword evidence="6" id="KW-0677">Repeat</keyword>
<evidence type="ECO:0000256" key="12">
    <source>
        <dbReference type="RuleBase" id="RU362126"/>
    </source>
</evidence>
<feature type="non-terminal residue" evidence="14">
    <location>
        <position position="359"/>
    </location>
</feature>
<dbReference type="GO" id="GO:0005789">
    <property type="term" value="C:endoplasmic reticulum membrane"/>
    <property type="evidence" value="ECO:0007669"/>
    <property type="project" value="TreeGrafter"/>
</dbReference>
<comment type="subcellular location">
    <subcellularLocation>
        <location evidence="1">Endoplasmic reticulum lumen</location>
    </subcellularLocation>
</comment>
<keyword evidence="3" id="KW-0479">Metal-binding</keyword>
<evidence type="ECO:0000256" key="6">
    <source>
        <dbReference type="ARBA" id="ARBA00022737"/>
    </source>
</evidence>
<dbReference type="GO" id="GO:0006457">
    <property type="term" value="P:protein folding"/>
    <property type="evidence" value="ECO:0007669"/>
    <property type="project" value="InterPro"/>
</dbReference>
<dbReference type="PANTHER" id="PTHR11073">
    <property type="entry name" value="CALRETICULIN AND CALNEXIN"/>
    <property type="match status" value="1"/>
</dbReference>
<feature type="chain" id="PRO_5020845939" evidence="12">
    <location>
        <begin position="21"/>
        <end position="359"/>
    </location>
</feature>
<keyword evidence="5" id="KW-0430">Lectin</keyword>
<dbReference type="GO" id="GO:0030246">
    <property type="term" value="F:carbohydrate binding"/>
    <property type="evidence" value="ECO:0007669"/>
    <property type="project" value="UniProtKB-KW"/>
</dbReference>
<dbReference type="GO" id="GO:0005788">
    <property type="term" value="C:endoplasmic reticulum lumen"/>
    <property type="evidence" value="ECO:0007669"/>
    <property type="project" value="UniProtKB-SubCell"/>
</dbReference>
<keyword evidence="8" id="KW-0862">Zinc</keyword>
<keyword evidence="4 12" id="KW-0732">Signal</keyword>
<dbReference type="InterPro" id="IPR018124">
    <property type="entry name" value="Calret/calnex_CS"/>
</dbReference>
<dbReference type="GO" id="GO:0005509">
    <property type="term" value="F:calcium ion binding"/>
    <property type="evidence" value="ECO:0007669"/>
    <property type="project" value="InterPro"/>
</dbReference>
<keyword evidence="9" id="KW-0106">Calcium</keyword>
<evidence type="ECO:0000313" key="14">
    <source>
        <dbReference type="EMBL" id="RKP36243.1"/>
    </source>
</evidence>
<dbReference type="GO" id="GO:0051082">
    <property type="term" value="F:unfolded protein binding"/>
    <property type="evidence" value="ECO:0007669"/>
    <property type="project" value="InterPro"/>
</dbReference>
<dbReference type="InterPro" id="IPR001580">
    <property type="entry name" value="Calret/calnex"/>
</dbReference>
<dbReference type="PRINTS" id="PR00626">
    <property type="entry name" value="CALRETICULIN"/>
</dbReference>
<evidence type="ECO:0000256" key="5">
    <source>
        <dbReference type="ARBA" id="ARBA00022734"/>
    </source>
</evidence>
<dbReference type="Pfam" id="PF00262">
    <property type="entry name" value="Calreticulin"/>
    <property type="match status" value="2"/>
</dbReference>
<evidence type="ECO:0000256" key="11">
    <source>
        <dbReference type="PIRSR" id="PIRSR601580-3"/>
    </source>
</evidence>
<feature type="region of interest" description="Disordered" evidence="13">
    <location>
        <begin position="207"/>
        <end position="256"/>
    </location>
</feature>
<dbReference type="Proteomes" id="UP000268162">
    <property type="component" value="Unassembled WGS sequence"/>
</dbReference>
<evidence type="ECO:0000256" key="1">
    <source>
        <dbReference type="ARBA" id="ARBA00004319"/>
    </source>
</evidence>
<keyword evidence="15" id="KW-1185">Reference proteome</keyword>
<dbReference type="InterPro" id="IPR009033">
    <property type="entry name" value="Calreticulin/calnexin_P_dom_sf"/>
</dbReference>
<evidence type="ECO:0000256" key="3">
    <source>
        <dbReference type="ARBA" id="ARBA00022723"/>
    </source>
</evidence>
<dbReference type="SUPFAM" id="SSF49899">
    <property type="entry name" value="Concanavalin A-like lectins/glucanases"/>
    <property type="match status" value="1"/>
</dbReference>
<feature type="disulfide bond" evidence="11">
    <location>
        <begin position="106"/>
        <end position="138"/>
    </location>
</feature>
<dbReference type="Gene3D" id="2.60.120.200">
    <property type="match status" value="1"/>
</dbReference>
<name>A0A4P9ZS05_9FUNG</name>
<evidence type="ECO:0000256" key="2">
    <source>
        <dbReference type="ARBA" id="ARBA00010983"/>
    </source>
</evidence>
<keyword evidence="10 12" id="KW-0143">Chaperone</keyword>
<dbReference type="Gene3D" id="2.10.250.10">
    <property type="entry name" value="Calreticulin/calnexin, P domain"/>
    <property type="match status" value="1"/>
</dbReference>
<evidence type="ECO:0000256" key="9">
    <source>
        <dbReference type="ARBA" id="ARBA00022837"/>
    </source>
</evidence>
<keyword evidence="7 12" id="KW-0256">Endoplasmic reticulum</keyword>
<feature type="signal peptide" evidence="12">
    <location>
        <begin position="1"/>
        <end position="20"/>
    </location>
</feature>
<accession>A0A4P9ZS05</accession>
<comment type="similarity">
    <text evidence="2 12">Belongs to the calreticulin family.</text>
</comment>
<dbReference type="AlphaFoldDB" id="A0A4P9ZS05"/>
<dbReference type="PANTHER" id="PTHR11073:SF2">
    <property type="entry name" value="CALRETICULIN"/>
    <property type="match status" value="1"/>
</dbReference>
<dbReference type="PROSITE" id="PS00804">
    <property type="entry name" value="CALRETICULIN_2"/>
    <property type="match status" value="1"/>
</dbReference>
<gene>
    <name evidence="14" type="ORF">BJ085DRAFT_23683</name>
</gene>
<evidence type="ECO:0000256" key="8">
    <source>
        <dbReference type="ARBA" id="ARBA00022833"/>
    </source>
</evidence>